<name>A0A834K5S8_VESVU</name>
<dbReference type="InterPro" id="IPR007484">
    <property type="entry name" value="Peptidase_M28"/>
</dbReference>
<dbReference type="GO" id="GO:0016603">
    <property type="term" value="F:glutaminyl-peptide cyclotransferase activity"/>
    <property type="evidence" value="ECO:0007669"/>
    <property type="project" value="UniProtKB-EC"/>
</dbReference>
<protein>
    <recommendedName>
        <fullName evidence="5">Glutaminyl-peptide cyclotransferase</fullName>
        <ecNumber evidence="4">2.3.2.5</ecNumber>
    </recommendedName>
</protein>
<evidence type="ECO:0000256" key="2">
    <source>
        <dbReference type="ARBA" id="ARBA00004613"/>
    </source>
</evidence>
<feature type="chain" id="PRO_5032540523" description="Glutaminyl-peptide cyclotransferase" evidence="13">
    <location>
        <begin position="24"/>
        <end position="349"/>
    </location>
</feature>
<dbReference type="InterPro" id="IPR037457">
    <property type="entry name" value="M28_QC"/>
</dbReference>
<evidence type="ECO:0000256" key="4">
    <source>
        <dbReference type="ARBA" id="ARBA00012012"/>
    </source>
</evidence>
<dbReference type="Gene3D" id="3.40.630.10">
    <property type="entry name" value="Zn peptidases"/>
    <property type="match status" value="1"/>
</dbReference>
<evidence type="ECO:0000256" key="5">
    <source>
        <dbReference type="ARBA" id="ARBA00016861"/>
    </source>
</evidence>
<dbReference type="GO" id="GO:0008270">
    <property type="term" value="F:zinc ion binding"/>
    <property type="evidence" value="ECO:0007669"/>
    <property type="project" value="TreeGrafter"/>
</dbReference>
<organism evidence="15 16">
    <name type="scientific">Vespula vulgaris</name>
    <name type="common">Yellow jacket</name>
    <name type="synonym">Wasp</name>
    <dbReference type="NCBI Taxonomy" id="7454"/>
    <lineage>
        <taxon>Eukaryota</taxon>
        <taxon>Metazoa</taxon>
        <taxon>Ecdysozoa</taxon>
        <taxon>Arthropoda</taxon>
        <taxon>Hexapoda</taxon>
        <taxon>Insecta</taxon>
        <taxon>Pterygota</taxon>
        <taxon>Neoptera</taxon>
        <taxon>Endopterygota</taxon>
        <taxon>Hymenoptera</taxon>
        <taxon>Apocrita</taxon>
        <taxon>Aculeata</taxon>
        <taxon>Vespoidea</taxon>
        <taxon>Vespidae</taxon>
        <taxon>Vespinae</taxon>
        <taxon>Vespula</taxon>
    </lineage>
</organism>
<keyword evidence="10" id="KW-1015">Disulfide bond</keyword>
<keyword evidence="8" id="KW-0479">Metal-binding</keyword>
<evidence type="ECO:0000313" key="16">
    <source>
        <dbReference type="Proteomes" id="UP000614350"/>
    </source>
</evidence>
<gene>
    <name evidence="15" type="ORF">HZH66_005780</name>
</gene>
<sequence>MFYFASCVFLIIIIPCIFNEIISQNVPFHREKYYHEPISLTNEQIVTLADMSNITNMEHVLDNICIVRIVGSPQHKKVKDYITKTMSDLNWTVESDIFEDVTPIFGKIQFENIIAKLNPNATRYLSLACHFDSKYTKEGDFVGATDSAVPCAQMINIATVMDKQLKSIKDQDVSLMFIFFDGEEAFKSWGPKDSIYGARHLAEKWHNERTTLIRDINVSELDKMDILVLLDLIGASDPTFYNYFENTQRWYSLLINLENSLADLRKFENYSYEKSKQKYFQPYSILAHIEDDHIPFLKKDVPILHLIPYPFPIFWHKPGDNRSNIDMKTTENINRILRAFIASYLHINV</sequence>
<accession>A0A834K5S8</accession>
<evidence type="ECO:0000256" key="3">
    <source>
        <dbReference type="ARBA" id="ARBA00006014"/>
    </source>
</evidence>
<evidence type="ECO:0000256" key="8">
    <source>
        <dbReference type="ARBA" id="ARBA00022723"/>
    </source>
</evidence>
<comment type="caution">
    <text evidence="15">The sequence shown here is derived from an EMBL/GenBank/DDBJ whole genome shotgun (WGS) entry which is preliminary data.</text>
</comment>
<proteinExistence type="inferred from homology"/>
<dbReference type="SUPFAM" id="SSF53187">
    <property type="entry name" value="Zn-dependent exopeptidases"/>
    <property type="match status" value="1"/>
</dbReference>
<dbReference type="PANTHER" id="PTHR12283:SF6">
    <property type="entry name" value="GLUTAMINYL-PEPTIDE CYCLOTRANSFERASE-RELATED"/>
    <property type="match status" value="1"/>
</dbReference>
<dbReference type="EC" id="2.3.2.5" evidence="4"/>
<evidence type="ECO:0000256" key="9">
    <source>
        <dbReference type="ARBA" id="ARBA00022833"/>
    </source>
</evidence>
<comment type="subcellular location">
    <subcellularLocation>
        <location evidence="2">Secreted</location>
    </subcellularLocation>
</comment>
<evidence type="ECO:0000256" key="7">
    <source>
        <dbReference type="ARBA" id="ARBA00022679"/>
    </source>
</evidence>
<dbReference type="GO" id="GO:0005576">
    <property type="term" value="C:extracellular region"/>
    <property type="evidence" value="ECO:0007669"/>
    <property type="project" value="UniProtKB-SubCell"/>
</dbReference>
<evidence type="ECO:0000259" key="14">
    <source>
        <dbReference type="Pfam" id="PF04389"/>
    </source>
</evidence>
<evidence type="ECO:0000256" key="13">
    <source>
        <dbReference type="SAM" id="SignalP"/>
    </source>
</evidence>
<dbReference type="CDD" id="cd03880">
    <property type="entry name" value="M28_QC_like"/>
    <property type="match status" value="1"/>
</dbReference>
<evidence type="ECO:0000256" key="11">
    <source>
        <dbReference type="ARBA" id="ARBA00023315"/>
    </source>
</evidence>
<evidence type="ECO:0000256" key="6">
    <source>
        <dbReference type="ARBA" id="ARBA00022525"/>
    </source>
</evidence>
<keyword evidence="9" id="KW-0862">Zinc</keyword>
<keyword evidence="11" id="KW-0012">Acyltransferase</keyword>
<evidence type="ECO:0000256" key="1">
    <source>
        <dbReference type="ARBA" id="ARBA00000001"/>
    </source>
</evidence>
<feature type="signal peptide" evidence="13">
    <location>
        <begin position="1"/>
        <end position="23"/>
    </location>
</feature>
<evidence type="ECO:0000256" key="12">
    <source>
        <dbReference type="ARBA" id="ARBA00057903"/>
    </source>
</evidence>
<dbReference type="AlphaFoldDB" id="A0A834K5S8"/>
<dbReference type="EMBL" id="JACSEA010000005">
    <property type="protein sequence ID" value="KAF7400596.1"/>
    <property type="molecule type" value="Genomic_DNA"/>
</dbReference>
<dbReference type="FunFam" id="3.40.630.10:FF:000029">
    <property type="entry name" value="Glutaminyl-peptide cyclotransferase"/>
    <property type="match status" value="1"/>
</dbReference>
<comment type="similarity">
    <text evidence="3">Belongs to the glutaminyl-peptide cyclotransferase family.</text>
</comment>
<dbReference type="Pfam" id="PF04389">
    <property type="entry name" value="Peptidase_M28"/>
    <property type="match status" value="1"/>
</dbReference>
<comment type="function">
    <text evidence="12">Acts as a glutaminyl-peptide cyclotransferase. Responsible for the biosynthesis of pyroglutamyl peptides. Might be more efficient in the conversion of tri and tetrapeptides in vitro. Might have a relative preference for substrates containing hydrophobic amino acids in vitro.</text>
</comment>
<keyword evidence="7" id="KW-0808">Transferase</keyword>
<keyword evidence="16" id="KW-1185">Reference proteome</keyword>
<evidence type="ECO:0000313" key="15">
    <source>
        <dbReference type="EMBL" id="KAF7400596.1"/>
    </source>
</evidence>
<comment type="catalytic activity">
    <reaction evidence="1">
        <text>N-terminal L-glutaminyl-[peptide] = N-terminal 5-oxo-L-prolyl-[peptide] + NH4(+)</text>
        <dbReference type="Rhea" id="RHEA:23652"/>
        <dbReference type="Rhea" id="RHEA-COMP:11736"/>
        <dbReference type="Rhea" id="RHEA-COMP:11846"/>
        <dbReference type="ChEBI" id="CHEBI:28938"/>
        <dbReference type="ChEBI" id="CHEBI:64722"/>
        <dbReference type="ChEBI" id="CHEBI:87215"/>
        <dbReference type="EC" id="2.3.2.5"/>
    </reaction>
</comment>
<dbReference type="PANTHER" id="PTHR12283">
    <property type="entry name" value="GLUTAMINYL-PEPTIDE CYCLOTRANSFERASE"/>
    <property type="match status" value="1"/>
</dbReference>
<evidence type="ECO:0000256" key="10">
    <source>
        <dbReference type="ARBA" id="ARBA00023157"/>
    </source>
</evidence>
<keyword evidence="13" id="KW-0732">Signal</keyword>
<dbReference type="Proteomes" id="UP000614350">
    <property type="component" value="Unassembled WGS sequence"/>
</dbReference>
<reference evidence="15" key="1">
    <citation type="journal article" date="2020" name="G3 (Bethesda)">
        <title>High-Quality Assemblies for Three Invasive Social Wasps from the &lt;i&gt;Vespula&lt;/i&gt; Genus.</title>
        <authorList>
            <person name="Harrop T.W.R."/>
            <person name="Guhlin J."/>
            <person name="McLaughlin G.M."/>
            <person name="Permina E."/>
            <person name="Stockwell P."/>
            <person name="Gilligan J."/>
            <person name="Le Lec M.F."/>
            <person name="Gruber M.A.M."/>
            <person name="Quinn O."/>
            <person name="Lovegrove M."/>
            <person name="Duncan E.J."/>
            <person name="Remnant E.J."/>
            <person name="Van Eeckhoven J."/>
            <person name="Graham B."/>
            <person name="Knapp R.A."/>
            <person name="Langford K.W."/>
            <person name="Kronenberg Z."/>
            <person name="Press M.O."/>
            <person name="Eacker S.M."/>
            <person name="Wilson-Rankin E.E."/>
            <person name="Purcell J."/>
            <person name="Lester P.J."/>
            <person name="Dearden P.K."/>
        </authorList>
    </citation>
    <scope>NUCLEOTIDE SEQUENCE</scope>
    <source>
        <strain evidence="15">Marl-1</strain>
    </source>
</reference>
<keyword evidence="6" id="KW-0964">Secreted</keyword>
<dbReference type="InterPro" id="IPR040234">
    <property type="entry name" value="QC/QCL"/>
</dbReference>
<feature type="domain" description="Peptidase M28" evidence="14">
    <location>
        <begin position="112"/>
        <end position="340"/>
    </location>
</feature>